<dbReference type="InterPro" id="IPR023170">
    <property type="entry name" value="HhH_base_excis_C"/>
</dbReference>
<keyword evidence="17" id="KW-1185">Reference proteome</keyword>
<evidence type="ECO:0000256" key="2">
    <source>
        <dbReference type="ARBA" id="ARBA00001966"/>
    </source>
</evidence>
<organism evidence="16 17">
    <name type="scientific">Desulfosarcina ovata subsp. ovata</name>
    <dbReference type="NCBI Taxonomy" id="2752305"/>
    <lineage>
        <taxon>Bacteria</taxon>
        <taxon>Pseudomonadati</taxon>
        <taxon>Thermodesulfobacteriota</taxon>
        <taxon>Desulfobacteria</taxon>
        <taxon>Desulfobacterales</taxon>
        <taxon>Desulfosarcinaceae</taxon>
        <taxon>Desulfosarcina</taxon>
    </lineage>
</organism>
<comment type="function">
    <text evidence="3">Adenine glycosylase active on G-A mispairs. MutY also corrects error-prone DNA synthesis past GO lesions which are due to the oxidatively damaged form of guanine: 7,8-dihydro-8-oxoguanine (8-oxo-dGTP).</text>
</comment>
<dbReference type="InterPro" id="IPR044298">
    <property type="entry name" value="MIG/MutY"/>
</dbReference>
<comment type="cofactor">
    <cofactor evidence="2">
        <name>[4Fe-4S] cluster</name>
        <dbReference type="ChEBI" id="CHEBI:49883"/>
    </cofactor>
</comment>
<dbReference type="Gene3D" id="1.10.1670.10">
    <property type="entry name" value="Helix-hairpin-Helix base-excision DNA repair enzymes (C-terminal)"/>
    <property type="match status" value="1"/>
</dbReference>
<evidence type="ECO:0000256" key="8">
    <source>
        <dbReference type="ARBA" id="ARBA00022723"/>
    </source>
</evidence>
<dbReference type="PROSITE" id="PS51462">
    <property type="entry name" value="NUDIX"/>
    <property type="match status" value="1"/>
</dbReference>
<dbReference type="GO" id="GO:0006284">
    <property type="term" value="P:base-excision repair"/>
    <property type="evidence" value="ECO:0007669"/>
    <property type="project" value="InterPro"/>
</dbReference>
<dbReference type="Gene3D" id="3.90.79.10">
    <property type="entry name" value="Nucleoside Triphosphate Pyrophosphohydrolase"/>
    <property type="match status" value="1"/>
</dbReference>
<dbReference type="InterPro" id="IPR011257">
    <property type="entry name" value="DNA_glycosylase"/>
</dbReference>
<dbReference type="InterPro" id="IPR000086">
    <property type="entry name" value="NUDIX_hydrolase_dom"/>
</dbReference>
<evidence type="ECO:0000256" key="5">
    <source>
        <dbReference type="ARBA" id="ARBA00012045"/>
    </source>
</evidence>
<keyword evidence="8" id="KW-0479">Metal-binding</keyword>
<dbReference type="InterPro" id="IPR003265">
    <property type="entry name" value="HhH-GPD_domain"/>
</dbReference>
<evidence type="ECO:0000256" key="14">
    <source>
        <dbReference type="ARBA" id="ARBA00023295"/>
    </source>
</evidence>
<dbReference type="NCBIfam" id="TIGR01084">
    <property type="entry name" value="mutY"/>
    <property type="match status" value="1"/>
</dbReference>
<keyword evidence="10" id="KW-0378">Hydrolase</keyword>
<keyword evidence="7" id="KW-0004">4Fe-4S</keyword>
<sequence length="360" mass="41094">MAMQPEAIGQNLLDWYAAHQRRLPWRETSDPWAIWISEVMLQQTQVATAIPYYHRFMHRFPTPRHLAGANVQEVLKLWEGLGYYSRARHLHRAAGVVVSRYHGQVPDDPAIFRTLPGVGDYIAAAVLSIAFGRVIAVVDGNVKRVLARLFELEHPVNRSGSHKFFQPLADRLITPHQPADFNQAMMELGALVCRPKNPDCGHCPLFGLCRANRNRTTADYPRRDAARKRPHRHLAIGVIVKEDKLLVVQRPMDGFLGGLWEFPAIPAMPGENADRAIETELADEIGLRIGMDRLLTRIRHAYTHFTLSADVYLCRYLSGRIRLKRAQSHRWVTFRSLQRLPLHKANHKFLEDLKNVLGKG</sequence>
<evidence type="ECO:0000256" key="12">
    <source>
        <dbReference type="ARBA" id="ARBA00023014"/>
    </source>
</evidence>
<comment type="catalytic activity">
    <reaction evidence="1">
        <text>Hydrolyzes free adenine bases from 7,8-dihydro-8-oxoguanine:adenine mismatched double-stranded DNA, leaving an apurinic site.</text>
        <dbReference type="EC" id="3.2.2.31"/>
    </reaction>
</comment>
<evidence type="ECO:0000259" key="15">
    <source>
        <dbReference type="PROSITE" id="PS51462"/>
    </source>
</evidence>
<evidence type="ECO:0000256" key="3">
    <source>
        <dbReference type="ARBA" id="ARBA00002933"/>
    </source>
</evidence>
<dbReference type="SMART" id="SM00478">
    <property type="entry name" value="ENDO3c"/>
    <property type="match status" value="1"/>
</dbReference>
<dbReference type="InterPro" id="IPR015797">
    <property type="entry name" value="NUDIX_hydrolase-like_dom_sf"/>
</dbReference>
<reference evidence="16 17" key="1">
    <citation type="submission" date="2019-11" db="EMBL/GenBank/DDBJ databases">
        <title>Comparative genomics of hydrocarbon-degrading Desulfosarcina strains.</title>
        <authorList>
            <person name="Watanabe M."/>
            <person name="Kojima H."/>
            <person name="Fukui M."/>
        </authorList>
    </citation>
    <scope>NUCLEOTIDE SEQUENCE [LARGE SCALE GENOMIC DNA]</scope>
    <source>
        <strain evidence="17">oXyS1</strain>
    </source>
</reference>
<dbReference type="GO" id="GO:0046872">
    <property type="term" value="F:metal ion binding"/>
    <property type="evidence" value="ECO:0007669"/>
    <property type="project" value="UniProtKB-KW"/>
</dbReference>
<evidence type="ECO:0000256" key="6">
    <source>
        <dbReference type="ARBA" id="ARBA00022023"/>
    </source>
</evidence>
<proteinExistence type="inferred from homology"/>
<dbReference type="Gene3D" id="1.10.340.30">
    <property type="entry name" value="Hypothetical protein, domain 2"/>
    <property type="match status" value="1"/>
</dbReference>
<dbReference type="GO" id="GO:0032357">
    <property type="term" value="F:oxidized purine DNA binding"/>
    <property type="evidence" value="ECO:0007669"/>
    <property type="project" value="TreeGrafter"/>
</dbReference>
<dbReference type="PANTHER" id="PTHR42944">
    <property type="entry name" value="ADENINE DNA GLYCOSYLASE"/>
    <property type="match status" value="1"/>
</dbReference>
<evidence type="ECO:0000256" key="9">
    <source>
        <dbReference type="ARBA" id="ARBA00022763"/>
    </source>
</evidence>
<dbReference type="GO" id="GO:0006298">
    <property type="term" value="P:mismatch repair"/>
    <property type="evidence" value="ECO:0007669"/>
    <property type="project" value="TreeGrafter"/>
</dbReference>
<evidence type="ECO:0000313" key="16">
    <source>
        <dbReference type="EMBL" id="BBO92297.1"/>
    </source>
</evidence>
<dbReference type="FunFam" id="1.10.340.30:FF:000002">
    <property type="entry name" value="Adenine DNA glycosylase"/>
    <property type="match status" value="1"/>
</dbReference>
<protein>
    <recommendedName>
        <fullName evidence="6">Adenine DNA glycosylase</fullName>
        <ecNumber evidence="5">3.2.2.31</ecNumber>
    </recommendedName>
</protein>
<dbReference type="Pfam" id="PF14815">
    <property type="entry name" value="NUDIX_4"/>
    <property type="match status" value="1"/>
</dbReference>
<dbReference type="Proteomes" id="UP000422108">
    <property type="component" value="Chromosome"/>
</dbReference>
<evidence type="ECO:0000313" key="17">
    <source>
        <dbReference type="Proteomes" id="UP000422108"/>
    </source>
</evidence>
<dbReference type="PANTHER" id="PTHR42944:SF1">
    <property type="entry name" value="ADENINE DNA GLYCOSYLASE"/>
    <property type="match status" value="1"/>
</dbReference>
<name>A0A5K8AI05_9BACT</name>
<evidence type="ECO:0000256" key="10">
    <source>
        <dbReference type="ARBA" id="ARBA00022801"/>
    </source>
</evidence>
<keyword evidence="14" id="KW-0326">Glycosidase</keyword>
<evidence type="ECO:0000256" key="4">
    <source>
        <dbReference type="ARBA" id="ARBA00008343"/>
    </source>
</evidence>
<dbReference type="AlphaFoldDB" id="A0A5K8AI05"/>
<keyword evidence="13" id="KW-0234">DNA repair</keyword>
<gene>
    <name evidence="16" type="primary">mutY</name>
    <name evidence="16" type="ORF">DSCOOX_54770</name>
</gene>
<dbReference type="EC" id="3.2.2.31" evidence="5"/>
<dbReference type="GO" id="GO:0035485">
    <property type="term" value="F:adenine/guanine mispair binding"/>
    <property type="evidence" value="ECO:0007669"/>
    <property type="project" value="TreeGrafter"/>
</dbReference>
<dbReference type="GO" id="GO:0051539">
    <property type="term" value="F:4 iron, 4 sulfur cluster binding"/>
    <property type="evidence" value="ECO:0007669"/>
    <property type="project" value="UniProtKB-KW"/>
</dbReference>
<dbReference type="SUPFAM" id="SSF48150">
    <property type="entry name" value="DNA-glycosylase"/>
    <property type="match status" value="1"/>
</dbReference>
<comment type="similarity">
    <text evidence="4">Belongs to the Nth/MutY family.</text>
</comment>
<keyword evidence="12" id="KW-0411">Iron-sulfur</keyword>
<accession>A0A5K8AI05</accession>
<dbReference type="EMBL" id="AP021879">
    <property type="protein sequence ID" value="BBO92297.1"/>
    <property type="molecule type" value="Genomic_DNA"/>
</dbReference>
<dbReference type="CDD" id="cd00056">
    <property type="entry name" value="ENDO3c"/>
    <property type="match status" value="1"/>
</dbReference>
<dbReference type="Pfam" id="PF00730">
    <property type="entry name" value="HhH-GPD"/>
    <property type="match status" value="1"/>
</dbReference>
<evidence type="ECO:0000256" key="1">
    <source>
        <dbReference type="ARBA" id="ARBA00000843"/>
    </source>
</evidence>
<evidence type="ECO:0000256" key="11">
    <source>
        <dbReference type="ARBA" id="ARBA00023004"/>
    </source>
</evidence>
<dbReference type="InterPro" id="IPR005760">
    <property type="entry name" value="A/G_AdeGlyc_MutY"/>
</dbReference>
<keyword evidence="11" id="KW-0408">Iron</keyword>
<evidence type="ECO:0000256" key="13">
    <source>
        <dbReference type="ARBA" id="ARBA00023204"/>
    </source>
</evidence>
<dbReference type="GO" id="GO:0034039">
    <property type="term" value="F:8-oxo-7,8-dihydroguanine DNA N-glycosylase activity"/>
    <property type="evidence" value="ECO:0007669"/>
    <property type="project" value="TreeGrafter"/>
</dbReference>
<dbReference type="SUPFAM" id="SSF55811">
    <property type="entry name" value="Nudix"/>
    <property type="match status" value="1"/>
</dbReference>
<dbReference type="InterPro" id="IPR029119">
    <property type="entry name" value="MutY_C"/>
</dbReference>
<feature type="domain" description="Nudix hydrolase" evidence="15">
    <location>
        <begin position="229"/>
        <end position="355"/>
    </location>
</feature>
<evidence type="ECO:0000256" key="7">
    <source>
        <dbReference type="ARBA" id="ARBA00022485"/>
    </source>
</evidence>
<dbReference type="GO" id="GO:0000701">
    <property type="term" value="F:purine-specific mismatch base pair DNA N-glycosylase activity"/>
    <property type="evidence" value="ECO:0007669"/>
    <property type="project" value="UniProtKB-EC"/>
</dbReference>
<keyword evidence="9" id="KW-0227">DNA damage</keyword>